<evidence type="ECO:0000256" key="1">
    <source>
        <dbReference type="ARBA" id="ARBA00022741"/>
    </source>
</evidence>
<dbReference type="SMART" id="SM00382">
    <property type="entry name" value="AAA"/>
    <property type="match status" value="1"/>
</dbReference>
<dbReference type="Gene3D" id="3.40.50.300">
    <property type="entry name" value="P-loop containing nucleotide triphosphate hydrolases"/>
    <property type="match status" value="1"/>
</dbReference>
<dbReference type="RefSeq" id="WP_141888601.1">
    <property type="nucleotide sequence ID" value="NZ_BAAAUY010000023.1"/>
</dbReference>
<dbReference type="InterPro" id="IPR003439">
    <property type="entry name" value="ABC_transporter-like_ATP-bd"/>
</dbReference>
<comment type="caution">
    <text evidence="4">The sequence shown here is derived from an EMBL/GenBank/DDBJ whole genome shotgun (WGS) entry which is preliminary data.</text>
</comment>
<dbReference type="EMBL" id="VFON01000002">
    <property type="protein sequence ID" value="TQL40581.1"/>
    <property type="molecule type" value="Genomic_DNA"/>
</dbReference>
<reference evidence="4 5" key="1">
    <citation type="submission" date="2019-06" db="EMBL/GenBank/DDBJ databases">
        <title>Sequencing the genomes of 1000 actinobacteria strains.</title>
        <authorList>
            <person name="Klenk H.-P."/>
        </authorList>
    </citation>
    <scope>NUCLEOTIDE SEQUENCE [LARGE SCALE GENOMIC DNA]</scope>
    <source>
        <strain evidence="4 5">DSM 8803</strain>
    </source>
</reference>
<keyword evidence="1" id="KW-0547">Nucleotide-binding</keyword>
<evidence type="ECO:0000256" key="2">
    <source>
        <dbReference type="ARBA" id="ARBA00022840"/>
    </source>
</evidence>
<dbReference type="InterPro" id="IPR003593">
    <property type="entry name" value="AAA+_ATPase"/>
</dbReference>
<dbReference type="InterPro" id="IPR015854">
    <property type="entry name" value="ABC_transpr_LolD-like"/>
</dbReference>
<organism evidence="4 5">
    <name type="scientific">Leucobacter komagatae</name>
    <dbReference type="NCBI Taxonomy" id="55969"/>
    <lineage>
        <taxon>Bacteria</taxon>
        <taxon>Bacillati</taxon>
        <taxon>Actinomycetota</taxon>
        <taxon>Actinomycetes</taxon>
        <taxon>Micrococcales</taxon>
        <taxon>Microbacteriaceae</taxon>
        <taxon>Leucobacter</taxon>
    </lineage>
</organism>
<sequence>MIHSQLPAIQFQGVTRTFADGDRAVTALEDVTFHVPRESVFGVVGESGAGKSTLLRHMNGLDHPTRGTVLFDGVNLATLTKRELNQTRRRIGVVFQSFNLVANLTVRQNITLPLKLQRESNHRRVDELAEFVGLSDRMAHFPAQLSGGEKQRVAIARALVTSPTLLLCDEPTSALDTHTTGEILGLLRDTRDEFGTSIVLVTHELDAVKAICDTAAVFEAGRLREILPVSAAAAARGDSYLEHVRAELTA</sequence>
<feature type="domain" description="ABC transporter" evidence="3">
    <location>
        <begin position="9"/>
        <end position="245"/>
    </location>
</feature>
<keyword evidence="2 4" id="KW-0067">ATP-binding</keyword>
<dbReference type="OrthoDB" id="4283894at2"/>
<dbReference type="GO" id="GO:0005524">
    <property type="term" value="F:ATP binding"/>
    <property type="evidence" value="ECO:0007669"/>
    <property type="project" value="UniProtKB-KW"/>
</dbReference>
<dbReference type="InterPro" id="IPR017871">
    <property type="entry name" value="ABC_transporter-like_CS"/>
</dbReference>
<evidence type="ECO:0000313" key="5">
    <source>
        <dbReference type="Proteomes" id="UP000319094"/>
    </source>
</evidence>
<proteinExistence type="predicted"/>
<dbReference type="GO" id="GO:0005886">
    <property type="term" value="C:plasma membrane"/>
    <property type="evidence" value="ECO:0007669"/>
    <property type="project" value="TreeGrafter"/>
</dbReference>
<dbReference type="Pfam" id="PF00005">
    <property type="entry name" value="ABC_tran"/>
    <property type="match status" value="1"/>
</dbReference>
<dbReference type="Proteomes" id="UP000319094">
    <property type="component" value="Unassembled WGS sequence"/>
</dbReference>
<dbReference type="GO" id="GO:0016887">
    <property type="term" value="F:ATP hydrolysis activity"/>
    <property type="evidence" value="ECO:0007669"/>
    <property type="project" value="InterPro"/>
</dbReference>
<evidence type="ECO:0000259" key="3">
    <source>
        <dbReference type="PROSITE" id="PS50893"/>
    </source>
</evidence>
<protein>
    <submittedName>
        <fullName evidence="4">D-methionine transport system ATP-binding protein</fullName>
    </submittedName>
</protein>
<dbReference type="PROSITE" id="PS50893">
    <property type="entry name" value="ABC_TRANSPORTER_2"/>
    <property type="match status" value="1"/>
</dbReference>
<keyword evidence="5" id="KW-1185">Reference proteome</keyword>
<dbReference type="InterPro" id="IPR027417">
    <property type="entry name" value="P-loop_NTPase"/>
</dbReference>
<gene>
    <name evidence="4" type="ORF">FB468_3102</name>
</gene>
<dbReference type="PANTHER" id="PTHR24220:SF685">
    <property type="entry name" value="ABC TRANSPORTER RELATED"/>
    <property type="match status" value="1"/>
</dbReference>
<evidence type="ECO:0000313" key="4">
    <source>
        <dbReference type="EMBL" id="TQL40581.1"/>
    </source>
</evidence>
<dbReference type="PROSITE" id="PS00211">
    <property type="entry name" value="ABC_TRANSPORTER_1"/>
    <property type="match status" value="1"/>
</dbReference>
<accession>A0A542XXN1</accession>
<dbReference type="GO" id="GO:0022857">
    <property type="term" value="F:transmembrane transporter activity"/>
    <property type="evidence" value="ECO:0007669"/>
    <property type="project" value="TreeGrafter"/>
</dbReference>
<dbReference type="SUPFAM" id="SSF52540">
    <property type="entry name" value="P-loop containing nucleoside triphosphate hydrolases"/>
    <property type="match status" value="1"/>
</dbReference>
<name>A0A542XXN1_9MICO</name>
<dbReference type="AlphaFoldDB" id="A0A542XXN1"/>
<dbReference type="PANTHER" id="PTHR24220">
    <property type="entry name" value="IMPORT ATP-BINDING PROTEIN"/>
    <property type="match status" value="1"/>
</dbReference>